<evidence type="ECO:0000256" key="6">
    <source>
        <dbReference type="PROSITE-ProRule" id="PRU01363"/>
    </source>
</evidence>
<dbReference type="InterPro" id="IPR029063">
    <property type="entry name" value="SAM-dependent_MTases_sf"/>
</dbReference>
<dbReference type="Gene3D" id="3.40.50.150">
    <property type="entry name" value="Vaccinia Virus protein VP39"/>
    <property type="match status" value="1"/>
</dbReference>
<dbReference type="InterPro" id="IPR016039">
    <property type="entry name" value="Thiolase-like"/>
</dbReference>
<evidence type="ECO:0000259" key="8">
    <source>
        <dbReference type="PROSITE" id="PS50075"/>
    </source>
</evidence>
<evidence type="ECO:0000256" key="3">
    <source>
        <dbReference type="ARBA" id="ARBA00022679"/>
    </source>
</evidence>
<dbReference type="CDD" id="cd02440">
    <property type="entry name" value="AdoMet_MTases"/>
    <property type="match status" value="1"/>
</dbReference>
<feature type="domain" description="Ketosynthase family 3 (KS3)" evidence="9">
    <location>
        <begin position="146"/>
        <end position="562"/>
    </location>
</feature>
<feature type="region of interest" description="C-terminal hotdog fold" evidence="6">
    <location>
        <begin position="1214"/>
        <end position="1363"/>
    </location>
</feature>
<dbReference type="InterPro" id="IPR020841">
    <property type="entry name" value="PKS_Beta-ketoAc_synthase_dom"/>
</dbReference>
<dbReference type="GO" id="GO:0044550">
    <property type="term" value="P:secondary metabolite biosynthetic process"/>
    <property type="evidence" value="ECO:0007669"/>
    <property type="project" value="UniProtKB-ARBA"/>
</dbReference>
<evidence type="ECO:0000259" key="10">
    <source>
        <dbReference type="PROSITE" id="PS52019"/>
    </source>
</evidence>
<dbReference type="EMBL" id="KV748778">
    <property type="protein sequence ID" value="OCL13142.1"/>
    <property type="molecule type" value="Genomic_DNA"/>
</dbReference>
<dbReference type="InterPro" id="IPR014031">
    <property type="entry name" value="Ketoacyl_synth_C"/>
</dbReference>
<feature type="compositionally biased region" description="Acidic residues" evidence="7">
    <location>
        <begin position="1500"/>
        <end position="1512"/>
    </location>
</feature>
<keyword evidence="5" id="KW-0012">Acyltransferase</keyword>
<dbReference type="Gene3D" id="3.30.70.3290">
    <property type="match status" value="1"/>
</dbReference>
<dbReference type="SUPFAM" id="SSF52151">
    <property type="entry name" value="FabD/lysophospholipase-like"/>
    <property type="match status" value="1"/>
</dbReference>
<dbReference type="InterPro" id="IPR013217">
    <property type="entry name" value="Methyltransf_12"/>
</dbReference>
<dbReference type="InterPro" id="IPR041068">
    <property type="entry name" value="HTH_51"/>
</dbReference>
<dbReference type="InterPro" id="IPR016036">
    <property type="entry name" value="Malonyl_transacylase_ACP-bd"/>
</dbReference>
<dbReference type="PROSITE" id="PS52004">
    <property type="entry name" value="KS3_2"/>
    <property type="match status" value="1"/>
</dbReference>
<feature type="domain" description="Carrier" evidence="8">
    <location>
        <begin position="1419"/>
        <end position="1493"/>
    </location>
</feature>
<dbReference type="Gene3D" id="3.40.47.10">
    <property type="match status" value="1"/>
</dbReference>
<dbReference type="Gene3D" id="3.10.129.110">
    <property type="entry name" value="Polyketide synthase dehydratase"/>
    <property type="match status" value="1"/>
</dbReference>
<dbReference type="InterPro" id="IPR009081">
    <property type="entry name" value="PP-bd_ACP"/>
</dbReference>
<dbReference type="SUPFAM" id="SSF51735">
    <property type="entry name" value="NAD(P)-binding Rossmann-fold domains"/>
    <property type="match status" value="1"/>
</dbReference>
<feature type="domain" description="PKS/mFAS DH" evidence="10">
    <location>
        <begin position="1053"/>
        <end position="1363"/>
    </location>
</feature>
<evidence type="ECO:0000256" key="1">
    <source>
        <dbReference type="ARBA" id="ARBA00022450"/>
    </source>
</evidence>
<protein>
    <submittedName>
        <fullName evidence="11">Non-reducing polyketide synthase 1</fullName>
    </submittedName>
</protein>
<dbReference type="SUPFAM" id="SSF53901">
    <property type="entry name" value="Thiolase-like"/>
    <property type="match status" value="1"/>
</dbReference>
<feature type="active site" description="Proton acceptor; for dehydratase activity" evidence="6">
    <location>
        <position position="1088"/>
    </location>
</feature>
<dbReference type="PROSITE" id="PS50075">
    <property type="entry name" value="CARRIER"/>
    <property type="match status" value="1"/>
</dbReference>
<dbReference type="Pfam" id="PF00109">
    <property type="entry name" value="ketoacyl-synt"/>
    <property type="match status" value="1"/>
</dbReference>
<dbReference type="GO" id="GO:0016746">
    <property type="term" value="F:acyltransferase activity"/>
    <property type="evidence" value="ECO:0007669"/>
    <property type="project" value="UniProtKB-KW"/>
</dbReference>
<dbReference type="SUPFAM" id="SSF55048">
    <property type="entry name" value="Probable ACP-binding domain of malonyl-CoA ACP transacylase"/>
    <property type="match status" value="1"/>
</dbReference>
<dbReference type="InterPro" id="IPR016035">
    <property type="entry name" value="Acyl_Trfase/lysoPLipase"/>
</dbReference>
<reference evidence="11 12" key="1">
    <citation type="journal article" date="2016" name="Nat. Commun.">
        <title>Ectomycorrhizal ecology is imprinted in the genome of the dominant symbiotic fungus Cenococcum geophilum.</title>
        <authorList>
            <consortium name="DOE Joint Genome Institute"/>
            <person name="Peter M."/>
            <person name="Kohler A."/>
            <person name="Ohm R.A."/>
            <person name="Kuo A."/>
            <person name="Krutzmann J."/>
            <person name="Morin E."/>
            <person name="Arend M."/>
            <person name="Barry K.W."/>
            <person name="Binder M."/>
            <person name="Choi C."/>
            <person name="Clum A."/>
            <person name="Copeland A."/>
            <person name="Grisel N."/>
            <person name="Haridas S."/>
            <person name="Kipfer T."/>
            <person name="LaButti K."/>
            <person name="Lindquist E."/>
            <person name="Lipzen A."/>
            <person name="Maire R."/>
            <person name="Meier B."/>
            <person name="Mihaltcheva S."/>
            <person name="Molinier V."/>
            <person name="Murat C."/>
            <person name="Poggeler S."/>
            <person name="Quandt C.A."/>
            <person name="Sperisen C."/>
            <person name="Tritt A."/>
            <person name="Tisserant E."/>
            <person name="Crous P.W."/>
            <person name="Henrissat B."/>
            <person name="Nehls U."/>
            <person name="Egli S."/>
            <person name="Spatafora J.W."/>
            <person name="Grigoriev I.V."/>
            <person name="Martin F.M."/>
        </authorList>
    </citation>
    <scope>NUCLEOTIDE SEQUENCE [LARGE SCALE GENOMIC DNA]</scope>
    <source>
        <strain evidence="11 12">CBS 207.34</strain>
    </source>
</reference>
<feature type="active site" description="Proton donor; for dehydratase activity" evidence="6">
    <location>
        <position position="1271"/>
    </location>
</feature>
<dbReference type="Pfam" id="PF00550">
    <property type="entry name" value="PP-binding"/>
    <property type="match status" value="1"/>
</dbReference>
<dbReference type="InterPro" id="IPR049900">
    <property type="entry name" value="PKS_mFAS_DH"/>
</dbReference>
<dbReference type="PANTHER" id="PTHR45681:SF6">
    <property type="entry name" value="POLYKETIDE SYNTHASE 37"/>
    <property type="match status" value="1"/>
</dbReference>
<dbReference type="SUPFAM" id="SSF53335">
    <property type="entry name" value="S-adenosyl-L-methionine-dependent methyltransferases"/>
    <property type="match status" value="1"/>
</dbReference>
<dbReference type="SMART" id="SM00827">
    <property type="entry name" value="PKS_AT"/>
    <property type="match status" value="1"/>
</dbReference>
<dbReference type="InterPro" id="IPR001227">
    <property type="entry name" value="Ac_transferase_dom_sf"/>
</dbReference>
<dbReference type="InterPro" id="IPR036291">
    <property type="entry name" value="NAD(P)-bd_dom_sf"/>
</dbReference>
<dbReference type="InterPro" id="IPR014043">
    <property type="entry name" value="Acyl_transferase_dom"/>
</dbReference>
<organism evidence="11 12">
    <name type="scientific">Glonium stellatum</name>
    <dbReference type="NCBI Taxonomy" id="574774"/>
    <lineage>
        <taxon>Eukaryota</taxon>
        <taxon>Fungi</taxon>
        <taxon>Dikarya</taxon>
        <taxon>Ascomycota</taxon>
        <taxon>Pezizomycotina</taxon>
        <taxon>Dothideomycetes</taxon>
        <taxon>Pleosporomycetidae</taxon>
        <taxon>Gloniales</taxon>
        <taxon>Gloniaceae</taxon>
        <taxon>Glonium</taxon>
    </lineage>
</organism>
<dbReference type="SUPFAM" id="SSF47336">
    <property type="entry name" value="ACP-like"/>
    <property type="match status" value="1"/>
</dbReference>
<sequence length="2381" mass="263372">MTVAEVSLKGRFHSQCHLDDVELLIKFCDSHRVFQFPDASKLALPIRLNSTGDHIDSRKLHEIALRSILVDQCKWYQLFLELQFSRLAENESLIACFGPERCVPSSLMRRLSSQLIHVADLDLAINRLSTTIREHEDSLRSEDLPDDRIAVVGMSCLVPGAADVEEFWQLLCNGKSQHIEVPEDRFSFETAWRDSDPKRKWYGNFIQDYDTFDHKFFKKSPREMASTDPQHRLILQVAYQAVEQSGYFRVPKKDKHIGCYMGVGLVDYENNIACYPANAYSATGNLKSFAAGRISHYFGWTGPGLTIDTACSSSAVAVHQACRAILSGECSAALASGVNLMTSPEWFQNLAGASFLSPTGQCKPFDAKADGYCRGEGVGAVFLKRLSSAISDNDQVLGVIASTAVYQNQNCTAITVPNMVSLSDLFSNVTKQAKLEPKQISVVEAHGTGTPVGDPAEYDSVRNVFGRSARSDTLSLGSVKGLVGHTESASGIVALLKILLMVQKGLIPPQPSFDTINPAIKASSSDNIEVVTKLKPWDVGFRAALINNYGASGSNASLVVTQAPNRHPNVEHNACTVLPDTRHPFWLCGFDDQSLRRYSAKFRQFLQLESMTAESPSIANLAFQVFRQSNRSLGQALIFSCSTAEELKEKLEAFEQGEKSMLSTVRQPPRPTVLCFGGQVSTFIGLDRKVYERVKILRNHLDQCNIICQSIGLDGIYPEIFQKNPVTDIVKLQTMLFAIQYSCAMSWIDCGVQVAAVVGHSFGELTALCVSGALSLGDTIRMIAGRARLIQDNWAPEKGSMIAIEADQDLVQKLLSDSSEACKSEPAATIACFNGPTSFTIAGSTQAIETIADLIASEAAFSSSMKARKLNVTNAFHSSLVDPLMEDLERLGQDLEFKEPVISLERATESAVTSKLTPRFVRDHMRNPVYFNHAVQRLSERYGSCIWLEAGSNSTITAMASRALRSPRSSHFQPINITSDNALQFLADATTSLWKEGLNMSFWLHHPTQTSEYNPLLLPPYQFEKSRHWMELKKPQKSLAQPAAQSQTQEEIPKGLWTFIGFQDENQQSVRFRVNTMTKKFGDYLTGHIVAQAAPLCSSVVQLEIAIDALISLCPRFENSNLQPQLQLLESHGPMSLDPSRYVWLDAITNDANSLVWDFKMISHTAENTSASSLHVSGKVIFQSADDPKLHSDFAKYERLVGINRCQRLLDGSDAEEVIQGRNIYKAFADIVQYSQTYKGLQKIASKGLESAGRVVKKRSNETWVDTGLFDSFCQVAGIFVNCMTDRSESDMYISDRIEQWIRSPKLRATSVWPETFDVFTCHHRPSEKEYISDVFVFDPCNGALLEVILGIHYQRISKDVMRKVLSRVAPAAKTSIPATPSISVQIEAPRVGEPPLSASTIKPAQTPIQKAKKKSSRPDISPSVKNLVSNLSGLEPDEIKDETGLGDMGIDSLMGMELAREIEIALKCTLDTSELNDLTDFASLIKCIQNALGLPNTDEMAEDEGDSEQSAEEDKATVNGQIPNAVEQSQQATTRAPYVNGTTHVNSIPYTNGVVHTNGVTPHANGVSPSASIDKFGLSTTAVLEAFSETKRDTDQFIVNYNLGNYVNHVLPKSTELCIVHILDAFDELGCSIRNAKPGQRLERIQHLAKHEQYVEFLYDLLEKTARLIDIDGSQITRTAISAPAKSAEFLLQDLLQTSPDHAYDHKLTYLTGAKLAECLTGKSDALQLIFGTAEGREIASGMYSKSPINLAWIKQMEGFLRHLLSNIPLDAGPIKILEMGAGTGGTTSVIAPIFASLDIPIEYTVTDISSSLVAGARKRFKQYSFMNFKVFDIEKPPTAEMLHSQHIIIATNCVHATHSLVDSTKNIHDVLRHDGFLMMLEMTETLPWVDLIFGLIEGWWLFNDGRQHALAHPSVWEKTLQQVGYGHVDWTEGNRPEADVQRIIIALASGPRYDRVPKIPKSTQSQTADFAARQAVVDSYIKKYTQGFSMPTPLVEVGKADPSDQSVLVTGATGSLGSHLVAHLASLPSVKKIYCLNRYSSIEAELRQHQALKTRGLSLEQSALSKIRAYQADAAKPILGLQSSEYEDLAQSITHIIHNAWPMSITRPINAFESQFKVMQNLIRLACEASSNGQHGSRITFQFISSIATVGYYPLWRGTTCVPEERMSVNSVLPTGYGDAKLVCERMLDETLHKYPHQFRPMAVRIGQIAGSNTSGYWNPIEHFAFLIKSSQTLKALPDFEGELSWCPVNDVSAALSELLISDVTPYPIYHIENPARQSWRDMISILGGTLNVPRTNVVPFHAWIRLVRQFPGSTDIDNPAAKLVDFLEEHFVRMSCGGLILDTTRSREHSKTLASEKVISAELVRSYISAWKAMGFLN</sequence>
<evidence type="ECO:0000313" key="12">
    <source>
        <dbReference type="Proteomes" id="UP000250140"/>
    </source>
</evidence>
<feature type="region of interest" description="N-terminal hotdog fold" evidence="6">
    <location>
        <begin position="1053"/>
        <end position="1187"/>
    </location>
</feature>
<name>A0A8E2JXV5_9PEZI</name>
<gene>
    <name evidence="11" type="ORF">AOQ84DRAFT_333103</name>
</gene>
<evidence type="ECO:0000256" key="7">
    <source>
        <dbReference type="SAM" id="MobiDB-lite"/>
    </source>
</evidence>
<dbReference type="CDD" id="cd00833">
    <property type="entry name" value="PKS"/>
    <property type="match status" value="1"/>
</dbReference>
<dbReference type="InterPro" id="IPR006162">
    <property type="entry name" value="Ppantetheine_attach_site"/>
</dbReference>
<dbReference type="Pfam" id="PF18558">
    <property type="entry name" value="HTH_51"/>
    <property type="match status" value="1"/>
</dbReference>
<evidence type="ECO:0000256" key="4">
    <source>
        <dbReference type="ARBA" id="ARBA00023268"/>
    </source>
</evidence>
<dbReference type="InterPro" id="IPR014030">
    <property type="entry name" value="Ketoacyl_synth_N"/>
</dbReference>
<evidence type="ECO:0000256" key="2">
    <source>
        <dbReference type="ARBA" id="ARBA00022553"/>
    </source>
</evidence>
<dbReference type="Pfam" id="PF02801">
    <property type="entry name" value="Ketoacyl-synt_C"/>
    <property type="match status" value="1"/>
</dbReference>
<proteinExistence type="predicted"/>
<dbReference type="SMART" id="SM00825">
    <property type="entry name" value="PKS_KS"/>
    <property type="match status" value="1"/>
</dbReference>
<dbReference type="PANTHER" id="PTHR45681">
    <property type="entry name" value="POLYKETIDE SYNTHASE 44-RELATED"/>
    <property type="match status" value="1"/>
</dbReference>
<dbReference type="InterPro" id="IPR013120">
    <property type="entry name" value="FAR_NAD-bd"/>
</dbReference>
<dbReference type="Gene3D" id="1.10.1200.10">
    <property type="entry name" value="ACP-like"/>
    <property type="match status" value="1"/>
</dbReference>
<keyword evidence="12" id="KW-1185">Reference proteome</keyword>
<dbReference type="InterPro" id="IPR036736">
    <property type="entry name" value="ACP-like_sf"/>
</dbReference>
<dbReference type="InterPro" id="IPR050444">
    <property type="entry name" value="Polyketide_Synthase"/>
</dbReference>
<feature type="compositionally biased region" description="Polar residues" evidence="7">
    <location>
        <begin position="1519"/>
        <end position="1535"/>
    </location>
</feature>
<dbReference type="InterPro" id="IPR042104">
    <property type="entry name" value="PKS_dehydratase_sf"/>
</dbReference>
<keyword evidence="1" id="KW-0596">Phosphopantetheine</keyword>
<feature type="compositionally biased region" description="Polar residues" evidence="7">
    <location>
        <begin position="1398"/>
        <end position="1409"/>
    </location>
</feature>
<dbReference type="PROSITE" id="PS52019">
    <property type="entry name" value="PKS_MFAS_DH"/>
    <property type="match status" value="1"/>
</dbReference>
<dbReference type="Pfam" id="PF08242">
    <property type="entry name" value="Methyltransf_12"/>
    <property type="match status" value="1"/>
</dbReference>
<dbReference type="Proteomes" id="UP000250140">
    <property type="component" value="Unassembled WGS sequence"/>
</dbReference>
<dbReference type="OrthoDB" id="429813at2759"/>
<dbReference type="Gene3D" id="3.40.366.10">
    <property type="entry name" value="Malonyl-Coenzyme A Acyl Carrier Protein, domain 2"/>
    <property type="match status" value="1"/>
</dbReference>
<evidence type="ECO:0000259" key="9">
    <source>
        <dbReference type="PROSITE" id="PS52004"/>
    </source>
</evidence>
<dbReference type="Pfam" id="PF07993">
    <property type="entry name" value="NAD_binding_4"/>
    <property type="match status" value="1"/>
</dbReference>
<evidence type="ECO:0000256" key="5">
    <source>
        <dbReference type="ARBA" id="ARBA00023315"/>
    </source>
</evidence>
<feature type="region of interest" description="Disordered" evidence="7">
    <location>
        <begin position="1498"/>
        <end position="1535"/>
    </location>
</feature>
<dbReference type="Pfam" id="PF00698">
    <property type="entry name" value="Acyl_transf_1"/>
    <property type="match status" value="1"/>
</dbReference>
<dbReference type="PROSITE" id="PS00012">
    <property type="entry name" value="PHOSPHOPANTETHEINE"/>
    <property type="match status" value="1"/>
</dbReference>
<keyword evidence="2" id="KW-0597">Phosphoprotein</keyword>
<accession>A0A8E2JXV5</accession>
<evidence type="ECO:0000313" key="11">
    <source>
        <dbReference type="EMBL" id="OCL13142.1"/>
    </source>
</evidence>
<keyword evidence="4" id="KW-0511">Multifunctional enzyme</keyword>
<dbReference type="Gene3D" id="3.40.50.720">
    <property type="entry name" value="NAD(P)-binding Rossmann-like Domain"/>
    <property type="match status" value="1"/>
</dbReference>
<feature type="region of interest" description="Disordered" evidence="7">
    <location>
        <begin position="1394"/>
        <end position="1423"/>
    </location>
</feature>
<keyword evidence="3" id="KW-0808">Transferase</keyword>